<dbReference type="Pfam" id="PF09347">
    <property type="entry name" value="DUF1989"/>
    <property type="match status" value="1"/>
</dbReference>
<name>A0A4V1AAY6_HYDPS</name>
<dbReference type="NCBIfam" id="TIGR03425">
    <property type="entry name" value="urea_degr_2"/>
    <property type="match status" value="1"/>
</dbReference>
<sequence length="284" mass="31052">MTPTPTYPLPETLTDPLSVIPSNPPAAMPVDAPALWQRFPQAALAGVHTGHAMWSEVMPGGSHWSWRMPRGSAIRFVALEAGANVSVVMYSALEKLERYNMPDSLKAQHTAHYGKGHVLMSDMGRSMASVTADSLGWHDPLGALLDNELMTAKYGALPYEKARNAMHRSGKDGLLIEIGKYGLTKRDLVAPVNLFSKVSVDEQGRFHFAKDHSRAGDFVELRFDMDVIVAVSSAPHPLDPSTEWSPKKVGLLAWRCGAAPANDACRAFRPENARALHNSDVLYL</sequence>
<evidence type="ECO:0000259" key="1">
    <source>
        <dbReference type="Pfam" id="PF09347"/>
    </source>
</evidence>
<dbReference type="Proteomes" id="UP000293912">
    <property type="component" value="Chromosome"/>
</dbReference>
<dbReference type="PANTHER" id="PTHR31527:SF0">
    <property type="entry name" value="RE64534P"/>
    <property type="match status" value="1"/>
</dbReference>
<dbReference type="InterPro" id="IPR017792">
    <property type="entry name" value="UAAP1"/>
</dbReference>
<reference evidence="2 3" key="1">
    <citation type="submission" date="2019-03" db="EMBL/GenBank/DDBJ databases">
        <authorList>
            <person name="Sebastian G."/>
            <person name="Baumann P."/>
            <person name="Ruckert C."/>
            <person name="Kalinowski J."/>
            <person name="Nebel B."/>
            <person name="Takors R."/>
            <person name="Blombach B."/>
        </authorList>
    </citation>
    <scope>NUCLEOTIDE SEQUENCE [LARGE SCALE GENOMIC DNA]</scope>
    <source>
        <strain evidence="2 3">DSM 1084</strain>
    </source>
</reference>
<feature type="domain" description="DUF1989" evidence="1">
    <location>
        <begin position="57"/>
        <end position="228"/>
    </location>
</feature>
<evidence type="ECO:0000313" key="3">
    <source>
        <dbReference type="Proteomes" id="UP000293912"/>
    </source>
</evidence>
<gene>
    <name evidence="2" type="ORF">HPF_00290</name>
</gene>
<dbReference type="EMBL" id="CP037867">
    <property type="protein sequence ID" value="QBM26093.1"/>
    <property type="molecule type" value="Genomic_DNA"/>
</dbReference>
<dbReference type="PANTHER" id="PTHR31527">
    <property type="entry name" value="RE64534P"/>
    <property type="match status" value="1"/>
</dbReference>
<proteinExistence type="predicted"/>
<dbReference type="KEGG" id="hpse:HPF_00290"/>
<evidence type="ECO:0000313" key="2">
    <source>
        <dbReference type="EMBL" id="QBM26093.1"/>
    </source>
</evidence>
<keyword evidence="3" id="KW-1185">Reference proteome</keyword>
<dbReference type="InterPro" id="IPR018959">
    <property type="entry name" value="DUF1989"/>
</dbReference>
<dbReference type="AlphaFoldDB" id="A0A4V1AAY6"/>
<organism evidence="2 3">
    <name type="scientific">Hydrogenophaga pseudoflava</name>
    <name type="common">Pseudomonas carboxydoflava</name>
    <dbReference type="NCBI Taxonomy" id="47421"/>
    <lineage>
        <taxon>Bacteria</taxon>
        <taxon>Pseudomonadati</taxon>
        <taxon>Pseudomonadota</taxon>
        <taxon>Betaproteobacteria</taxon>
        <taxon>Burkholderiales</taxon>
        <taxon>Comamonadaceae</taxon>
        <taxon>Hydrogenophaga</taxon>
    </lineage>
</organism>
<accession>A0A4V1AAY6</accession>
<protein>
    <recommendedName>
        <fullName evidence="1">DUF1989 domain-containing protein</fullName>
    </recommendedName>
</protein>